<comment type="caution">
    <text evidence="2">The sequence shown here is derived from an EMBL/GenBank/DDBJ whole genome shotgun (WGS) entry which is preliminary data.</text>
</comment>
<feature type="transmembrane region" description="Helical" evidence="1">
    <location>
        <begin position="351"/>
        <end position="371"/>
    </location>
</feature>
<feature type="transmembrane region" description="Helical" evidence="1">
    <location>
        <begin position="141"/>
        <end position="158"/>
    </location>
</feature>
<sequence>MNIFKEGKTLAVNVIKDVTGHWKTPGGKNQVPYKEILNLGLGGMGQQFVTTLTGYFGLSVGNTLIGSTIGITPMHIQYMSMIYTVLNIFFAIIRSRIVDNTRTRWGRFRPYIAVMGIPISVLAAVYIFLPVPTLPYTQKLYLTFFVTVSIAMISPMFTDTYSELQTVISSNSEERSKIIAINSIIYSMAPTLTGLFVPMLAARFGGYTNINTYRYVIVPVAVLGVGMNLFTAFGCKERIVASKNYTPRVRVIEGCLQIYRNKHWWLRTVSGWIGFAESACGVIFSWIFIYGTQDMTNYGLLNTVLGTASGIAMFSAPFLLKRLGNRRLLLVHNSLNIVFVTAMLFTYKTMYLFFIFNYLNTFVNALSLVYNNVMHAEVKDYQQYISGKRMDFMFGTAGLIGLPVTLSTGLVIPYVYELMGVTTNYDILFDPTIRNNFFMVLCLMSIAGAVTNLIPFFFYSLSVEKHRNIVKALEYRALFDDYADGCLSDERIVETMAGIEETYACLDAPAPDLAACKRAVRAASGKAERKAARKALKAARQLLVEKDAAVYLTDELTKFETPEMQMKLEFARPLAALQPEDLRTAPQSLLTDARALPASTKAEKRRRRYAVSQAKKRLRMAAAIQKAYPNGIEAPDESRLHAALAMPDDTREAYRARNRAIREAEKELELYHRTFKPYLDAKTLVREEAISRTLLPDMRARYRELTAAPKTAAAQA</sequence>
<dbReference type="Proteomes" id="UP000824071">
    <property type="component" value="Unassembled WGS sequence"/>
</dbReference>
<dbReference type="SUPFAM" id="SSF103473">
    <property type="entry name" value="MFS general substrate transporter"/>
    <property type="match status" value="1"/>
</dbReference>
<feature type="transmembrane region" description="Helical" evidence="1">
    <location>
        <begin position="78"/>
        <end position="98"/>
    </location>
</feature>
<dbReference type="InterPro" id="IPR036259">
    <property type="entry name" value="MFS_trans_sf"/>
</dbReference>
<organism evidence="2 3">
    <name type="scientific">Candidatus Fimenecus excrementigallinarum</name>
    <dbReference type="NCBI Taxonomy" id="2840816"/>
    <lineage>
        <taxon>Bacteria</taxon>
        <taxon>Bacillati</taxon>
        <taxon>Bacillota</taxon>
        <taxon>Clostridia</taxon>
        <taxon>Candidatus Fimenecus</taxon>
    </lineage>
</organism>
<accession>A0A9D1IDZ3</accession>
<reference evidence="2" key="1">
    <citation type="submission" date="2020-10" db="EMBL/GenBank/DDBJ databases">
        <authorList>
            <person name="Gilroy R."/>
        </authorList>
    </citation>
    <scope>NUCLEOTIDE SEQUENCE</scope>
    <source>
        <strain evidence="2">ChiGjej1B1-19959</strain>
    </source>
</reference>
<evidence type="ECO:0000313" key="3">
    <source>
        <dbReference type="Proteomes" id="UP000824071"/>
    </source>
</evidence>
<keyword evidence="1" id="KW-0812">Transmembrane</keyword>
<feature type="transmembrane region" description="Helical" evidence="1">
    <location>
        <begin position="269"/>
        <end position="292"/>
    </location>
</feature>
<dbReference type="EMBL" id="DVMW01000010">
    <property type="protein sequence ID" value="HIU35175.1"/>
    <property type="molecule type" value="Genomic_DNA"/>
</dbReference>
<dbReference type="Pfam" id="PF13347">
    <property type="entry name" value="MFS_2"/>
    <property type="match status" value="1"/>
</dbReference>
<dbReference type="AlphaFoldDB" id="A0A9D1IDZ3"/>
<protein>
    <submittedName>
        <fullName evidence="2">MFS transporter</fullName>
    </submittedName>
</protein>
<reference evidence="2" key="2">
    <citation type="journal article" date="2021" name="PeerJ">
        <title>Extensive microbial diversity within the chicken gut microbiome revealed by metagenomics and culture.</title>
        <authorList>
            <person name="Gilroy R."/>
            <person name="Ravi A."/>
            <person name="Getino M."/>
            <person name="Pursley I."/>
            <person name="Horton D.L."/>
            <person name="Alikhan N.F."/>
            <person name="Baker D."/>
            <person name="Gharbi K."/>
            <person name="Hall N."/>
            <person name="Watson M."/>
            <person name="Adriaenssens E.M."/>
            <person name="Foster-Nyarko E."/>
            <person name="Jarju S."/>
            <person name="Secka A."/>
            <person name="Antonio M."/>
            <person name="Oren A."/>
            <person name="Chaudhuri R.R."/>
            <person name="La Ragione R."/>
            <person name="Hildebrand F."/>
            <person name="Pallen M.J."/>
        </authorList>
    </citation>
    <scope>NUCLEOTIDE SEQUENCE</scope>
    <source>
        <strain evidence="2">ChiGjej1B1-19959</strain>
    </source>
</reference>
<proteinExistence type="predicted"/>
<evidence type="ECO:0000256" key="1">
    <source>
        <dbReference type="SAM" id="Phobius"/>
    </source>
</evidence>
<feature type="transmembrane region" description="Helical" evidence="1">
    <location>
        <begin position="436"/>
        <end position="461"/>
    </location>
</feature>
<keyword evidence="1" id="KW-1133">Transmembrane helix</keyword>
<keyword evidence="1" id="KW-0472">Membrane</keyword>
<gene>
    <name evidence="2" type="ORF">IAC53_01025</name>
</gene>
<feature type="transmembrane region" description="Helical" evidence="1">
    <location>
        <begin position="213"/>
        <end position="235"/>
    </location>
</feature>
<dbReference type="Gene3D" id="1.20.1250.20">
    <property type="entry name" value="MFS general substrate transporter like domains"/>
    <property type="match status" value="1"/>
</dbReference>
<feature type="transmembrane region" description="Helical" evidence="1">
    <location>
        <begin position="179"/>
        <end position="201"/>
    </location>
</feature>
<feature type="transmembrane region" description="Helical" evidence="1">
    <location>
        <begin position="327"/>
        <end position="345"/>
    </location>
</feature>
<feature type="transmembrane region" description="Helical" evidence="1">
    <location>
        <begin position="392"/>
        <end position="416"/>
    </location>
</feature>
<feature type="transmembrane region" description="Helical" evidence="1">
    <location>
        <begin position="110"/>
        <end position="129"/>
    </location>
</feature>
<evidence type="ECO:0000313" key="2">
    <source>
        <dbReference type="EMBL" id="HIU35175.1"/>
    </source>
</evidence>
<name>A0A9D1IDZ3_9FIRM</name>
<feature type="transmembrane region" description="Helical" evidence="1">
    <location>
        <begin position="298"/>
        <end position="320"/>
    </location>
</feature>